<dbReference type="PROSITE" id="PS50808">
    <property type="entry name" value="ZF_BED"/>
    <property type="match status" value="3"/>
</dbReference>
<gene>
    <name evidence="11" type="primary">106085044</name>
</gene>
<feature type="domain" description="BED-type" evidence="10">
    <location>
        <begin position="34"/>
        <end position="95"/>
    </location>
</feature>
<dbReference type="SMART" id="SM00614">
    <property type="entry name" value="ZnF_BED"/>
    <property type="match status" value="4"/>
</dbReference>
<dbReference type="Gene3D" id="1.10.10.1070">
    <property type="entry name" value="Zinc finger, BED domain-containing"/>
    <property type="match status" value="1"/>
</dbReference>
<dbReference type="InterPro" id="IPR008906">
    <property type="entry name" value="HATC_C_dom"/>
</dbReference>
<evidence type="ECO:0000256" key="5">
    <source>
        <dbReference type="ARBA" id="ARBA00023015"/>
    </source>
</evidence>
<dbReference type="InterPro" id="IPR018473">
    <property type="entry name" value="Hermes_transposase_DNA-db"/>
</dbReference>
<evidence type="ECO:0000256" key="1">
    <source>
        <dbReference type="ARBA" id="ARBA00004123"/>
    </source>
</evidence>
<evidence type="ECO:0000256" key="4">
    <source>
        <dbReference type="ARBA" id="ARBA00022833"/>
    </source>
</evidence>
<dbReference type="OrthoDB" id="10051975at2759"/>
<keyword evidence="4" id="KW-0862">Zinc</keyword>
<dbReference type="InterPro" id="IPR052035">
    <property type="entry name" value="ZnF_BED_domain_contain"/>
</dbReference>
<dbReference type="KEGG" id="scac:106085044"/>
<dbReference type="Proteomes" id="UP000095300">
    <property type="component" value="Unassembled WGS sequence"/>
</dbReference>
<dbReference type="SUPFAM" id="SSF57667">
    <property type="entry name" value="beta-beta-alpha zinc fingers"/>
    <property type="match status" value="1"/>
</dbReference>
<keyword evidence="5" id="KW-0805">Transcription regulation</keyword>
<comment type="subcellular location">
    <subcellularLocation>
        <location evidence="1">Nucleus</location>
    </subcellularLocation>
</comment>
<proteinExistence type="predicted"/>
<dbReference type="AlphaFoldDB" id="A0A1I8PWK6"/>
<dbReference type="Pfam" id="PF10683">
    <property type="entry name" value="DBD_Tnp_Hermes"/>
    <property type="match status" value="1"/>
</dbReference>
<dbReference type="SUPFAM" id="SSF53098">
    <property type="entry name" value="Ribonuclease H-like"/>
    <property type="match status" value="1"/>
</dbReference>
<evidence type="ECO:0000313" key="12">
    <source>
        <dbReference type="Proteomes" id="UP000095300"/>
    </source>
</evidence>
<keyword evidence="7" id="KW-0804">Transcription</keyword>
<dbReference type="GO" id="GO:0008270">
    <property type="term" value="F:zinc ion binding"/>
    <property type="evidence" value="ECO:0007669"/>
    <property type="project" value="UniProtKB-KW"/>
</dbReference>
<dbReference type="EnsemblMetazoa" id="SCAU011752-RB">
    <property type="protein sequence ID" value="SCAU011752-PB"/>
    <property type="gene ID" value="SCAU011752"/>
</dbReference>
<sequence>MSAPSTQRNLDRRDEMERKIKAGTYTLVEVQRDNYRSPVWNVFRKVANEHGDIINNTVFCQHCQHILRCHGNNTSSLMRHTCFTKRKHEMLQEDTAMLRFKPNPPSEDQPAFEEGFDLELFQTTIFKSLKNGVYTLESNRNSQDAIWTKFAFIAMNGVSGSKLKHVVCCRQCLKVLKYNDKCEDNLREHECQGNAGEKCIIRTCEKSDIQREKEVQRDIKEKLKNGVYKLMQKQHAKSNVWKLYALIAKDEKTLVKDYVYCTACSLVMAFRGKCTTNLRRHKCYDEGGYREGKEPREENSKGIPEGVLTMTPWPFGEQFGFAPFPTEVKAKPPKKSKFDFGMKVLQKGVGYHIKSGTYKINANRISNSPLWKVYGFISKEDGSTLNAMVCCRQCLKVLKYEGGTDDMDLKEHACYKKMFDQDEVSQETGNSREDTCDESDIPIKDEIEIEEARPMMSYEQDMAVNIKQEMEFVDEEEPSTSLACTHNNFDIEEPSTALPTTCVEAPKVVIQDNFKHDFSVETPPTVLNEAAMEHTPTLTNEAAVYHPYFVIEELDDSSEVQVKKEIGELEENEPPHNSLSKEATVKSEYVLKPETKLNITPGNLLIDVTTNSPLEDKSRILLGKDLEFDNKQHILQQNIETGLYRLKDKHPTSNAEGIWQIFALIEAEDGSSTEPWVYCRICHKLLRNLERKYSNLSRHACYTKTLKKVNSEDKTQAFKLFSNMLLYNDSLGLDATESAGFHQVIRFCLQLGAKYGENVDVQDLMPPKTELSQNLQQMAEAQMTLAKLKIKQLTGDMGCITIDWLSDGIGQRKFLIPTLHYCKEYRLQSLTLGAKSLEFSEINAKTIRSQLESLIKEFDLAIKVFVHQKDEQIQKALAEESTLLICFSSLLTQVLDAAIVMSCKLNEIKEAIQTILKLCKNSIELEFLKIPPKTPYSLFRTLTHNWSIIKTYLNENSSPPILSSTIIYTLENLVELCQKLEFIYKKLQESHLPSLCFVIPSLNRLQVLCKPSAKDCLEMVTFKANISQNLEKLWLPNITIWHKTAYFLYPPANHEQAGDLGIIKEFCLQQMLNIKQNLKVEEPLSKDNVTDEPSQQSLMNTDDINFFFPNLLKHSTADGGVSSPPNGSNAQEQLNSYIAENVPIQEQFDVMAWWQANTYRFPLLSQLALKILTIPASVKGEASLLPLAKGILNDYESSCMPRNLSNVLFLNSIRQNDDF</sequence>
<dbReference type="PANTHER" id="PTHR46481">
    <property type="entry name" value="ZINC FINGER BED DOMAIN-CONTAINING PROTEIN 4"/>
    <property type="match status" value="1"/>
</dbReference>
<dbReference type="PANTHER" id="PTHR46481:SF10">
    <property type="entry name" value="ZINC FINGER BED DOMAIN-CONTAINING PROTEIN 39"/>
    <property type="match status" value="1"/>
</dbReference>
<feature type="domain" description="BED-type" evidence="10">
    <location>
        <begin position="653"/>
        <end position="717"/>
    </location>
</feature>
<dbReference type="GO" id="GO:0046983">
    <property type="term" value="F:protein dimerization activity"/>
    <property type="evidence" value="ECO:0007669"/>
    <property type="project" value="InterPro"/>
</dbReference>
<evidence type="ECO:0000259" key="10">
    <source>
        <dbReference type="PROSITE" id="PS50808"/>
    </source>
</evidence>
<evidence type="ECO:0000256" key="7">
    <source>
        <dbReference type="ARBA" id="ARBA00023163"/>
    </source>
</evidence>
<dbReference type="Pfam" id="PF05699">
    <property type="entry name" value="Dimer_Tnp_hAT"/>
    <property type="match status" value="1"/>
</dbReference>
<evidence type="ECO:0000256" key="6">
    <source>
        <dbReference type="ARBA" id="ARBA00023125"/>
    </source>
</evidence>
<keyword evidence="3 9" id="KW-0863">Zinc-finger</keyword>
<evidence type="ECO:0000256" key="8">
    <source>
        <dbReference type="ARBA" id="ARBA00023242"/>
    </source>
</evidence>
<keyword evidence="8" id="KW-0539">Nucleus</keyword>
<dbReference type="EnsemblMetazoa" id="SCAU011752-RA">
    <property type="protein sequence ID" value="SCAU011752-PA"/>
    <property type="gene ID" value="SCAU011752"/>
</dbReference>
<dbReference type="GO" id="GO:0005634">
    <property type="term" value="C:nucleus"/>
    <property type="evidence" value="ECO:0007669"/>
    <property type="project" value="UniProtKB-SubCell"/>
</dbReference>
<evidence type="ECO:0000256" key="3">
    <source>
        <dbReference type="ARBA" id="ARBA00022771"/>
    </source>
</evidence>
<feature type="domain" description="BED-type" evidence="10">
    <location>
        <begin position="235"/>
        <end position="299"/>
    </location>
</feature>
<keyword evidence="2" id="KW-0479">Metal-binding</keyword>
<dbReference type="SUPFAM" id="SSF140996">
    <property type="entry name" value="Hermes dimerisation domain"/>
    <property type="match status" value="1"/>
</dbReference>
<organism evidence="11 12">
    <name type="scientific">Stomoxys calcitrans</name>
    <name type="common">Stable fly</name>
    <name type="synonym">Conops calcitrans</name>
    <dbReference type="NCBI Taxonomy" id="35570"/>
    <lineage>
        <taxon>Eukaryota</taxon>
        <taxon>Metazoa</taxon>
        <taxon>Ecdysozoa</taxon>
        <taxon>Arthropoda</taxon>
        <taxon>Hexapoda</taxon>
        <taxon>Insecta</taxon>
        <taxon>Pterygota</taxon>
        <taxon>Neoptera</taxon>
        <taxon>Endopterygota</taxon>
        <taxon>Diptera</taxon>
        <taxon>Brachycera</taxon>
        <taxon>Muscomorpha</taxon>
        <taxon>Muscoidea</taxon>
        <taxon>Muscidae</taxon>
        <taxon>Stomoxys</taxon>
    </lineage>
</organism>
<dbReference type="InterPro" id="IPR003656">
    <property type="entry name" value="Znf_BED"/>
</dbReference>
<keyword evidence="6" id="KW-0238">DNA-binding</keyword>
<evidence type="ECO:0000256" key="2">
    <source>
        <dbReference type="ARBA" id="ARBA00022723"/>
    </source>
</evidence>
<dbReference type="GO" id="GO:0009791">
    <property type="term" value="P:post-embryonic development"/>
    <property type="evidence" value="ECO:0007669"/>
    <property type="project" value="UniProtKB-ARBA"/>
</dbReference>
<reference evidence="12" key="1">
    <citation type="submission" date="2015-05" db="EMBL/GenBank/DDBJ databases">
        <authorList>
            <person name="Wilson R.K."/>
            <person name="Warren W.C."/>
            <person name="Olafson P."/>
        </authorList>
    </citation>
    <scope>NUCLEOTIDE SEQUENCE [LARGE SCALE GENOMIC DNA]</scope>
    <source>
        <strain evidence="12">USDA</strain>
    </source>
</reference>
<keyword evidence="12" id="KW-1185">Reference proteome</keyword>
<dbReference type="VEuPathDB" id="VectorBase:SCAU011752"/>
<dbReference type="InterPro" id="IPR012337">
    <property type="entry name" value="RNaseH-like_sf"/>
</dbReference>
<evidence type="ECO:0000313" key="11">
    <source>
        <dbReference type="EnsemblMetazoa" id="SCAU011752-PA"/>
    </source>
</evidence>
<name>A0A1I8PWK6_STOCA</name>
<evidence type="ECO:0000256" key="9">
    <source>
        <dbReference type="PROSITE-ProRule" id="PRU00027"/>
    </source>
</evidence>
<dbReference type="InterPro" id="IPR036236">
    <property type="entry name" value="Znf_C2H2_sf"/>
</dbReference>
<dbReference type="GO" id="GO:0003677">
    <property type="term" value="F:DNA binding"/>
    <property type="evidence" value="ECO:0007669"/>
    <property type="project" value="UniProtKB-KW"/>
</dbReference>
<accession>A0A1I8PWK6</accession>
<protein>
    <recommendedName>
        <fullName evidence="10">BED-type domain-containing protein</fullName>
    </recommendedName>
</protein>
<reference evidence="11" key="2">
    <citation type="submission" date="2020-05" db="UniProtKB">
        <authorList>
            <consortium name="EnsemblMetazoa"/>
        </authorList>
    </citation>
    <scope>IDENTIFICATION</scope>
    <source>
        <strain evidence="11">USDA</strain>
    </source>
</reference>